<reference evidence="2 3" key="1">
    <citation type="submission" date="2017-03" db="EMBL/GenBank/DDBJ databases">
        <title>Genomes of endolithic fungi from Antarctica.</title>
        <authorList>
            <person name="Coleine C."/>
            <person name="Masonjones S."/>
            <person name="Stajich J.E."/>
        </authorList>
    </citation>
    <scope>NUCLEOTIDE SEQUENCE [LARGE SCALE GENOMIC DNA]</scope>
    <source>
        <strain evidence="2 3">CCFEE 5184</strain>
    </source>
</reference>
<evidence type="ECO:0000256" key="1">
    <source>
        <dbReference type="SAM" id="MobiDB-lite"/>
    </source>
</evidence>
<dbReference type="InterPro" id="IPR011989">
    <property type="entry name" value="ARM-like"/>
</dbReference>
<dbReference type="OrthoDB" id="26149at2759"/>
<dbReference type="AlphaFoldDB" id="A0A4V5NGH3"/>
<dbReference type="GO" id="GO:0005085">
    <property type="term" value="F:guanyl-nucleotide exchange factor activity"/>
    <property type="evidence" value="ECO:0007669"/>
    <property type="project" value="InterPro"/>
</dbReference>
<dbReference type="InterPro" id="IPR040144">
    <property type="entry name" value="RAP1GDS1"/>
</dbReference>
<feature type="compositionally biased region" description="Basic and acidic residues" evidence="1">
    <location>
        <begin position="10"/>
        <end position="19"/>
    </location>
</feature>
<dbReference type="InterPro" id="IPR016024">
    <property type="entry name" value="ARM-type_fold"/>
</dbReference>
<keyword evidence="3" id="KW-1185">Reference proteome</keyword>
<name>A0A4V5NGH3_9PEZI</name>
<dbReference type="PANTHER" id="PTHR10957">
    <property type="entry name" value="RAP1 GTPASE-GDP DISSOCIATION STIMULATOR 1"/>
    <property type="match status" value="1"/>
</dbReference>
<dbReference type="STRING" id="329884.A0A4V5NGH3"/>
<proteinExistence type="predicted"/>
<organism evidence="2 3">
    <name type="scientific">Friedmanniomyces simplex</name>
    <dbReference type="NCBI Taxonomy" id="329884"/>
    <lineage>
        <taxon>Eukaryota</taxon>
        <taxon>Fungi</taxon>
        <taxon>Dikarya</taxon>
        <taxon>Ascomycota</taxon>
        <taxon>Pezizomycotina</taxon>
        <taxon>Dothideomycetes</taxon>
        <taxon>Dothideomycetidae</taxon>
        <taxon>Mycosphaerellales</taxon>
        <taxon>Teratosphaeriaceae</taxon>
        <taxon>Friedmanniomyces</taxon>
    </lineage>
</organism>
<dbReference type="Proteomes" id="UP000309340">
    <property type="component" value="Unassembled WGS sequence"/>
</dbReference>
<protein>
    <recommendedName>
        <fullName evidence="4">Ataxin-10 domain-containing protein</fullName>
    </recommendedName>
</protein>
<gene>
    <name evidence="2" type="ORF">B0A55_02641</name>
</gene>
<dbReference type="Gene3D" id="1.25.10.10">
    <property type="entry name" value="Leucine-rich Repeat Variant"/>
    <property type="match status" value="2"/>
</dbReference>
<dbReference type="EMBL" id="NAJQ01000207">
    <property type="protein sequence ID" value="TKA74999.1"/>
    <property type="molecule type" value="Genomic_DNA"/>
</dbReference>
<evidence type="ECO:0000313" key="2">
    <source>
        <dbReference type="EMBL" id="TKA74999.1"/>
    </source>
</evidence>
<feature type="region of interest" description="Disordered" evidence="1">
    <location>
        <begin position="1"/>
        <end position="20"/>
    </location>
</feature>
<evidence type="ECO:0008006" key="4">
    <source>
        <dbReference type="Google" id="ProtNLM"/>
    </source>
</evidence>
<sequence length="498" mass="55540">MDPIPGDPRPGPEDNDRPPDLQQVEAALQSLHIGSNDAALSTLAAGSKEYPDVRTRLATPDILRTLVEVVECGLNDSLETTTAALRCIGNACIDNDSARGAIAQLGFSWAVLCLRHDNDEIKWLTIKVLYNVCSDHEAAQRQCYHDRVYVPLISICASPLALHSEDKGTLIDLLFWITGHNASLPADNLDSISDDTVLELLMLPYYHYKNAVVEDFATLVEICLTFLRDPVVQKQVIQFRWVACVWQMFVDSENRMRQRWTGEDVKETKETKELLKPLSTSLIWCLSDLAANEAFAQQYCLDDDFLEHLLTLIASGRGDGGPTWRDAVEREGLDARHFTEARAIRTEDADHDNERYSARSIAAACQVVGNLLRVLLSEDVATLVMERRIHEKLWEILAAGDAADYDDDVPHSFAGFLVQLTRPSVEVRERLASGAGAYEALTMLCEHKTPQIKQDGMRLLRALGKDCPVNQQRFWDLASRVRPEGGGDTAMRVEAAPT</sequence>
<evidence type="ECO:0000313" key="3">
    <source>
        <dbReference type="Proteomes" id="UP000309340"/>
    </source>
</evidence>
<comment type="caution">
    <text evidence="2">The sequence shown here is derived from an EMBL/GenBank/DDBJ whole genome shotgun (WGS) entry which is preliminary data.</text>
</comment>
<dbReference type="SUPFAM" id="SSF48371">
    <property type="entry name" value="ARM repeat"/>
    <property type="match status" value="1"/>
</dbReference>
<accession>A0A4V5NGH3</accession>